<evidence type="ECO:0000256" key="1">
    <source>
        <dbReference type="SAM" id="MobiDB-lite"/>
    </source>
</evidence>
<dbReference type="Proteomes" id="UP000245474">
    <property type="component" value="Unassembled WGS sequence"/>
</dbReference>
<dbReference type="OrthoDB" id="5796765at2"/>
<reference evidence="3 4" key="1">
    <citation type="submission" date="2018-05" db="EMBL/GenBank/DDBJ databases">
        <title>Spiribacter halobius sp. nov., a moderately halophilic bacterium isolated from marine solar saltern.</title>
        <authorList>
            <person name="Zheng W.-S."/>
            <person name="Lu D.-C."/>
            <person name="Du Z.-J."/>
        </authorList>
    </citation>
    <scope>NUCLEOTIDE SEQUENCE [LARGE SCALE GENOMIC DNA]</scope>
    <source>
        <strain evidence="3 4">E85</strain>
    </source>
</reference>
<feature type="domain" description="Phasin" evidence="2">
    <location>
        <begin position="11"/>
        <end position="83"/>
    </location>
</feature>
<name>A0A2U2MY10_9GAMM</name>
<dbReference type="EMBL" id="QFFI01000025">
    <property type="protein sequence ID" value="PWG61901.1"/>
    <property type="molecule type" value="Genomic_DNA"/>
</dbReference>
<dbReference type="Pfam" id="PF09361">
    <property type="entry name" value="Phasin_2"/>
    <property type="match status" value="1"/>
</dbReference>
<feature type="region of interest" description="Disordered" evidence="1">
    <location>
        <begin position="104"/>
        <end position="132"/>
    </location>
</feature>
<gene>
    <name evidence="3" type="ORF">DEM34_14325</name>
</gene>
<protein>
    <submittedName>
        <fullName evidence="3">Phasin family protein</fullName>
    </submittedName>
</protein>
<organism evidence="3 4">
    <name type="scientific">Sediminicurvatus halobius</name>
    <dbReference type="NCBI Taxonomy" id="2182432"/>
    <lineage>
        <taxon>Bacteria</taxon>
        <taxon>Pseudomonadati</taxon>
        <taxon>Pseudomonadota</taxon>
        <taxon>Gammaproteobacteria</taxon>
        <taxon>Chromatiales</taxon>
        <taxon>Ectothiorhodospiraceae</taxon>
        <taxon>Sediminicurvatus</taxon>
    </lineage>
</organism>
<feature type="compositionally biased region" description="Polar residues" evidence="1">
    <location>
        <begin position="122"/>
        <end position="132"/>
    </location>
</feature>
<sequence>MTNDTVDQMNRQIEDTVAGPARTYASLVLDHVEQLASLQLEAARAYTEAGLQQARAALEVANPADLQSYVENQQKVARVLSERIKGDVEKVAALNQTFAQNAQKLTQDSAGKASTAAEEGTRQATRTAAKSQ</sequence>
<dbReference type="AlphaFoldDB" id="A0A2U2MY10"/>
<evidence type="ECO:0000259" key="2">
    <source>
        <dbReference type="Pfam" id="PF09361"/>
    </source>
</evidence>
<dbReference type="InterPro" id="IPR018968">
    <property type="entry name" value="Phasin"/>
</dbReference>
<proteinExistence type="predicted"/>
<dbReference type="RefSeq" id="WP_109679511.1">
    <property type="nucleotide sequence ID" value="NZ_CP086615.1"/>
</dbReference>
<evidence type="ECO:0000313" key="3">
    <source>
        <dbReference type="EMBL" id="PWG61901.1"/>
    </source>
</evidence>
<comment type="caution">
    <text evidence="3">The sequence shown here is derived from an EMBL/GenBank/DDBJ whole genome shotgun (WGS) entry which is preliminary data.</text>
</comment>
<accession>A0A2U2MY10</accession>
<evidence type="ECO:0000313" key="4">
    <source>
        <dbReference type="Proteomes" id="UP000245474"/>
    </source>
</evidence>
<keyword evidence="4" id="KW-1185">Reference proteome</keyword>